<comment type="caution">
    <text evidence="4">The sequence shown here is derived from an EMBL/GenBank/DDBJ whole genome shotgun (WGS) entry which is preliminary data.</text>
</comment>
<evidence type="ECO:0000256" key="2">
    <source>
        <dbReference type="SAM" id="Coils"/>
    </source>
</evidence>
<organism evidence="4 5">
    <name type="scientific">Diversispora epigaea</name>
    <dbReference type="NCBI Taxonomy" id="1348612"/>
    <lineage>
        <taxon>Eukaryota</taxon>
        <taxon>Fungi</taxon>
        <taxon>Fungi incertae sedis</taxon>
        <taxon>Mucoromycota</taxon>
        <taxon>Glomeromycotina</taxon>
        <taxon>Glomeromycetes</taxon>
        <taxon>Diversisporales</taxon>
        <taxon>Diversisporaceae</taxon>
        <taxon>Diversispora</taxon>
    </lineage>
</organism>
<dbReference type="PROSITE" id="PS50158">
    <property type="entry name" value="ZF_CCHC"/>
    <property type="match status" value="1"/>
</dbReference>
<reference evidence="4 5" key="1">
    <citation type="submission" date="2018-08" db="EMBL/GenBank/DDBJ databases">
        <title>Genome and evolution of the arbuscular mycorrhizal fungus Diversispora epigaea (formerly Glomus versiforme) and its bacterial endosymbionts.</title>
        <authorList>
            <person name="Sun X."/>
            <person name="Fei Z."/>
            <person name="Harrison M."/>
        </authorList>
    </citation>
    <scope>NUCLEOTIDE SEQUENCE [LARGE SCALE GENOMIC DNA]</scope>
    <source>
        <strain evidence="4 5">IT104</strain>
    </source>
</reference>
<gene>
    <name evidence="4" type="ORF">Glove_66g29</name>
</gene>
<keyword evidence="5" id="KW-1185">Reference proteome</keyword>
<dbReference type="SUPFAM" id="SSF57756">
    <property type="entry name" value="Retrovirus zinc finger-like domains"/>
    <property type="match status" value="1"/>
</dbReference>
<keyword evidence="1" id="KW-0863">Zinc-finger</keyword>
<name>A0A397JAM4_9GLOM</name>
<evidence type="ECO:0000313" key="5">
    <source>
        <dbReference type="Proteomes" id="UP000266861"/>
    </source>
</evidence>
<dbReference type="EMBL" id="PQFF01000063">
    <property type="protein sequence ID" value="RHZ85395.1"/>
    <property type="molecule type" value="Genomic_DNA"/>
</dbReference>
<dbReference type="AlphaFoldDB" id="A0A397JAM4"/>
<proteinExistence type="predicted"/>
<dbReference type="GO" id="GO:0003676">
    <property type="term" value="F:nucleic acid binding"/>
    <property type="evidence" value="ECO:0007669"/>
    <property type="project" value="InterPro"/>
</dbReference>
<keyword evidence="2" id="KW-0175">Coiled coil</keyword>
<dbReference type="InterPro" id="IPR036875">
    <property type="entry name" value="Znf_CCHC_sf"/>
</dbReference>
<keyword evidence="1" id="KW-0862">Zinc</keyword>
<dbReference type="GO" id="GO:0008270">
    <property type="term" value="F:zinc ion binding"/>
    <property type="evidence" value="ECO:0007669"/>
    <property type="project" value="UniProtKB-KW"/>
</dbReference>
<dbReference type="Proteomes" id="UP000266861">
    <property type="component" value="Unassembled WGS sequence"/>
</dbReference>
<dbReference type="OrthoDB" id="3260546at2759"/>
<evidence type="ECO:0000313" key="4">
    <source>
        <dbReference type="EMBL" id="RHZ85395.1"/>
    </source>
</evidence>
<protein>
    <recommendedName>
        <fullName evidence="3">CCHC-type domain-containing protein</fullName>
    </recommendedName>
</protein>
<accession>A0A397JAM4</accession>
<evidence type="ECO:0000259" key="3">
    <source>
        <dbReference type="PROSITE" id="PS50158"/>
    </source>
</evidence>
<dbReference type="InterPro" id="IPR001878">
    <property type="entry name" value="Znf_CCHC"/>
</dbReference>
<keyword evidence="1" id="KW-0479">Metal-binding</keyword>
<feature type="domain" description="CCHC-type" evidence="3">
    <location>
        <begin position="248"/>
        <end position="262"/>
    </location>
</feature>
<evidence type="ECO:0000256" key="1">
    <source>
        <dbReference type="PROSITE-ProRule" id="PRU00047"/>
    </source>
</evidence>
<sequence length="331" mass="37381">MEVRIINENTKSLAVLKGIKKGYYLLGAPFILSQENPSLEAAISTVTFKTTALINQWRFELSMKIQKVNETVEQYSTNIKKLIRRINDENRLILKGIKKGYYLLGAPFILSQENPSLEAAISTANLAINQNLIHDKTVLFFPFDQCKIAKQFKENTQTYPEAMVGCGTTTCINPQRFMPSCDKNRNREDVIERIVQKALAPIVEKLQRITERDERSTHTSYKRPNYNNDIRGQNTWNHNNNANDPFCCFFCGQSGHITKVCPIRVAQIPNNLEFGMPKCIVCPTKQGNPGNSTILLSREPARVAQPQANVTTNQSKNQIQLNGANGNTFVI</sequence>
<feature type="coiled-coil region" evidence="2">
    <location>
        <begin position="65"/>
        <end position="92"/>
    </location>
</feature>